<feature type="compositionally biased region" description="Low complexity" evidence="1">
    <location>
        <begin position="518"/>
        <end position="535"/>
    </location>
</feature>
<gene>
    <name evidence="2" type="ORF">TCIL3000_11_2070</name>
</gene>
<dbReference type="VEuPathDB" id="TriTrypDB:TcIL3000.11.2070"/>
<feature type="compositionally biased region" description="Low complexity" evidence="1">
    <location>
        <begin position="396"/>
        <end position="411"/>
    </location>
</feature>
<feature type="region of interest" description="Disordered" evidence="1">
    <location>
        <begin position="1"/>
        <end position="34"/>
    </location>
</feature>
<evidence type="ECO:0000256" key="1">
    <source>
        <dbReference type="SAM" id="MobiDB-lite"/>
    </source>
</evidence>
<name>G0UZK0_TRYCI</name>
<proteinExistence type="predicted"/>
<evidence type="ECO:0000313" key="2">
    <source>
        <dbReference type="EMBL" id="CCC94819.1"/>
    </source>
</evidence>
<organism evidence="2">
    <name type="scientific">Trypanosoma congolense (strain IL3000)</name>
    <dbReference type="NCBI Taxonomy" id="1068625"/>
    <lineage>
        <taxon>Eukaryota</taxon>
        <taxon>Discoba</taxon>
        <taxon>Euglenozoa</taxon>
        <taxon>Kinetoplastea</taxon>
        <taxon>Metakinetoplastina</taxon>
        <taxon>Trypanosomatida</taxon>
        <taxon>Trypanosomatidae</taxon>
        <taxon>Trypanosoma</taxon>
        <taxon>Nannomonas</taxon>
    </lineage>
</organism>
<feature type="compositionally biased region" description="Acidic residues" evidence="1">
    <location>
        <begin position="378"/>
        <end position="388"/>
    </location>
</feature>
<dbReference type="AlphaFoldDB" id="G0UZK0"/>
<reference evidence="2" key="1">
    <citation type="journal article" date="2012" name="Proc. Natl. Acad. Sci. U.S.A.">
        <title>Antigenic diversity is generated by distinct evolutionary mechanisms in African trypanosome species.</title>
        <authorList>
            <person name="Jackson A.P."/>
            <person name="Berry A."/>
            <person name="Aslett M."/>
            <person name="Allison H.C."/>
            <person name="Burton P."/>
            <person name="Vavrova-Anderson J."/>
            <person name="Brown R."/>
            <person name="Browne H."/>
            <person name="Corton N."/>
            <person name="Hauser H."/>
            <person name="Gamble J."/>
            <person name="Gilderthorp R."/>
            <person name="Marcello L."/>
            <person name="McQuillan J."/>
            <person name="Otto T.D."/>
            <person name="Quail M.A."/>
            <person name="Sanders M.J."/>
            <person name="van Tonder A."/>
            <person name="Ginger M.L."/>
            <person name="Field M.C."/>
            <person name="Barry J.D."/>
            <person name="Hertz-Fowler C."/>
            <person name="Berriman M."/>
        </authorList>
    </citation>
    <scope>NUCLEOTIDE SEQUENCE</scope>
    <source>
        <strain evidence="2">IL3000</strain>
    </source>
</reference>
<sequence length="668" mass="72524">MEDTVIDSSSVVTSQDDGSEPTSVHTSFISTSSSISTQSVSDGTAIVAHSSTTEEVEDMYDSVISEIGAKEITEDNVDPLVEALKEFHNTCRNTNQLMQVLLRSDIRHTHPPGKPEESAGREESDSDDSSSTHSSEDPRDESQVKEEPKYFDTLQRNVKDIRKLRRFIDHIRKNIKHIDCYRKAKEVRRKLFVKAQRLAKARRRMKHDEAALSDVMDDIADIIQSDIDAAADEDDVVDDISVALSAEASDSIMDEVDDDLYGSVAGEDDIADEVQDEVVDGSQSSAFDEVGDEAVVGAESEQSWGEVESEFAAALAEASDVEDLLEDEVPLDDEIPVDEVASAAVRTDESVGDDVVIDDEGVDDVVDDVEDAVPSMESIEESDAEDADVSTVLPISSDSSRSTSTDQRAASVARAYDDTESAESALDALERDMAETAGYRAHLVTTITPTTFTEMYVPDARSTDVHIAGDEAKSLLSDSVDVKSLAAVDRVSTTLTTWPRLEAFVASPSNSVSPVEQSVAQQSATTGASSASVAGLPRQTSRRSAYPTDDLLAQVAWKERQLRLFEKIRPKPELALEETEEPQDEAEGFVEGRAEYHWSMLETLLQHRFGSGGGIADGLDDYSDEYESDEDDHSYDAYGSSLSGAFAGLSARGGVRDGVLADAEYSGK</sequence>
<accession>G0UZK0</accession>
<feature type="region of interest" description="Disordered" evidence="1">
    <location>
        <begin position="374"/>
        <end position="416"/>
    </location>
</feature>
<feature type="region of interest" description="Disordered" evidence="1">
    <location>
        <begin position="107"/>
        <end position="150"/>
    </location>
</feature>
<feature type="compositionally biased region" description="Basic and acidic residues" evidence="1">
    <location>
        <begin position="134"/>
        <end position="150"/>
    </location>
</feature>
<feature type="compositionally biased region" description="Basic and acidic residues" evidence="1">
    <location>
        <begin position="107"/>
        <end position="123"/>
    </location>
</feature>
<protein>
    <submittedName>
        <fullName evidence="2">Uncharacterized protein TCIL3000_11_2070</fullName>
    </submittedName>
</protein>
<dbReference type="EMBL" id="HE575324">
    <property type="protein sequence ID" value="CCC94819.1"/>
    <property type="molecule type" value="Genomic_DNA"/>
</dbReference>
<feature type="region of interest" description="Disordered" evidence="1">
    <location>
        <begin position="509"/>
        <end position="545"/>
    </location>
</feature>